<evidence type="ECO:0000256" key="7">
    <source>
        <dbReference type="ARBA" id="ARBA00023235"/>
    </source>
</evidence>
<dbReference type="GO" id="GO:0016887">
    <property type="term" value="F:ATP hydrolysis activity"/>
    <property type="evidence" value="ECO:0007669"/>
    <property type="project" value="RHEA"/>
</dbReference>
<dbReference type="GO" id="GO:0043138">
    <property type="term" value="F:3'-5' DNA helicase activity"/>
    <property type="evidence" value="ECO:0007669"/>
    <property type="project" value="UniProtKB-EC"/>
</dbReference>
<gene>
    <name evidence="14" type="ordered locus">CPF_1416</name>
</gene>
<dbReference type="GO" id="GO:0005524">
    <property type="term" value="F:ATP binding"/>
    <property type="evidence" value="ECO:0007669"/>
    <property type="project" value="UniProtKB-UniRule"/>
</dbReference>
<dbReference type="InterPro" id="IPR014016">
    <property type="entry name" value="UvrD-like_ATP-bd"/>
</dbReference>
<feature type="domain" description="UvrD-like helicase ATP-binding" evidence="12">
    <location>
        <begin position="2"/>
        <end position="265"/>
    </location>
</feature>
<keyword evidence="5 11" id="KW-0067">ATP-binding</keyword>
<keyword evidence="4 11" id="KW-0347">Helicase</keyword>
<dbReference type="Gene3D" id="3.40.50.300">
    <property type="entry name" value="P-loop containing nucleotide triphosphate hydrolases"/>
    <property type="match status" value="2"/>
</dbReference>
<name>A0A0H2YPL3_CLOP1</name>
<dbReference type="EMBL" id="CP000246">
    <property type="protein sequence ID" value="ABG82797.1"/>
    <property type="molecule type" value="Genomic_DNA"/>
</dbReference>
<evidence type="ECO:0000256" key="1">
    <source>
        <dbReference type="ARBA" id="ARBA00009922"/>
    </source>
</evidence>
<evidence type="ECO:0000256" key="10">
    <source>
        <dbReference type="ARBA" id="ARBA00048988"/>
    </source>
</evidence>
<dbReference type="eggNOG" id="COG0210">
    <property type="taxonomic scope" value="Bacteria"/>
</dbReference>
<dbReference type="InterPro" id="IPR014017">
    <property type="entry name" value="DNA_helicase_UvrD-like_C"/>
</dbReference>
<evidence type="ECO:0000256" key="3">
    <source>
        <dbReference type="ARBA" id="ARBA00022801"/>
    </source>
</evidence>
<dbReference type="CDD" id="cd17932">
    <property type="entry name" value="DEXQc_UvrD"/>
    <property type="match status" value="1"/>
</dbReference>
<evidence type="ECO:0000256" key="6">
    <source>
        <dbReference type="ARBA" id="ARBA00023125"/>
    </source>
</evidence>
<organism evidence="14 15">
    <name type="scientific">Clostridium perfringens (strain ATCC 13124 / DSM 756 / JCM 1290 / NCIMB 6125 / NCTC 8237 / Type A)</name>
    <dbReference type="NCBI Taxonomy" id="195103"/>
    <lineage>
        <taxon>Bacteria</taxon>
        <taxon>Bacillati</taxon>
        <taxon>Bacillota</taxon>
        <taxon>Clostridia</taxon>
        <taxon>Eubacteriales</taxon>
        <taxon>Clostridiaceae</taxon>
        <taxon>Clostridium</taxon>
    </lineage>
</organism>
<reference evidence="14 15" key="1">
    <citation type="journal article" date="2006" name="Genome Res.">
        <title>Skewed genomic variability in strains of the toxigenic bacterial pathogen, Clostridium perfringens.</title>
        <authorList>
            <person name="Myers G.S."/>
            <person name="Rasko D.A."/>
            <person name="Cheung J.K."/>
            <person name="Ravel J."/>
            <person name="Seshadri R."/>
            <person name="Deboy R.T."/>
            <person name="Ren Q."/>
            <person name="Varga J."/>
            <person name="Awad M.M."/>
            <person name="Brinkac L.M."/>
            <person name="Daugherty S.C."/>
            <person name="Haft D.H."/>
            <person name="Dodson R.J."/>
            <person name="Madupu R."/>
            <person name="Nelson W.C."/>
            <person name="Rosovitz M.J."/>
            <person name="Sullivan S.A."/>
            <person name="Khouri H."/>
            <person name="Dimitrov G.I."/>
            <person name="Watkins K.L."/>
            <person name="Mulligan S."/>
            <person name="Benton J."/>
            <person name="Radune D."/>
            <person name="Fisher D.J."/>
            <person name="Atkins H.S."/>
            <person name="Hiscox T."/>
            <person name="Jost B.H."/>
            <person name="Billington S.J."/>
            <person name="Songer J.G."/>
            <person name="McClane B.A."/>
            <person name="Titball R.W."/>
            <person name="Rood J.I."/>
            <person name="Melville S.B."/>
            <person name="Paulsen I.T."/>
        </authorList>
    </citation>
    <scope>NUCLEOTIDE SEQUENCE [LARGE SCALE GENOMIC DNA]</scope>
    <source>
        <strain evidence="15">ATCC 13124 / DSM 756 / JCM 1290 / NCIMB 6125 / NCTC 8237 / S 107 / Type A</strain>
    </source>
</reference>
<dbReference type="GO" id="GO:0003677">
    <property type="term" value="F:DNA binding"/>
    <property type="evidence" value="ECO:0007669"/>
    <property type="project" value="UniProtKB-KW"/>
</dbReference>
<dbReference type="InterPro" id="IPR000212">
    <property type="entry name" value="DNA_helicase_UvrD/REP"/>
</dbReference>
<dbReference type="HOGENOM" id="CLU_004585_6_1_9"/>
<dbReference type="Proteomes" id="UP000001823">
    <property type="component" value="Chromosome"/>
</dbReference>
<comment type="similarity">
    <text evidence="1">Belongs to the helicase family. UvrD subfamily.</text>
</comment>
<dbReference type="PROSITE" id="PS51198">
    <property type="entry name" value="UVRD_HELICASE_ATP_BIND"/>
    <property type="match status" value="1"/>
</dbReference>
<protein>
    <recommendedName>
        <fullName evidence="9">DNA 3'-5' helicase</fullName>
        <ecNumber evidence="9">5.6.2.4</ecNumber>
    </recommendedName>
</protein>
<comment type="catalytic activity">
    <reaction evidence="8">
        <text>Couples ATP hydrolysis with the unwinding of duplex DNA by translocating in the 3'-5' direction.</text>
        <dbReference type="EC" id="5.6.2.4"/>
    </reaction>
</comment>
<accession>A0A0H2YPL3</accession>
<evidence type="ECO:0000259" key="12">
    <source>
        <dbReference type="PROSITE" id="PS51198"/>
    </source>
</evidence>
<dbReference type="GO" id="GO:0000725">
    <property type="term" value="P:recombinational repair"/>
    <property type="evidence" value="ECO:0007669"/>
    <property type="project" value="TreeGrafter"/>
</dbReference>
<dbReference type="STRING" id="195103.CPF_1416"/>
<feature type="domain" description="UvrD-like helicase C-terminal" evidence="13">
    <location>
        <begin position="266"/>
        <end position="532"/>
    </location>
</feature>
<dbReference type="AlphaFoldDB" id="A0A0H2YPL3"/>
<evidence type="ECO:0000256" key="11">
    <source>
        <dbReference type="PROSITE-ProRule" id="PRU00560"/>
    </source>
</evidence>
<dbReference type="PANTHER" id="PTHR11070:SF2">
    <property type="entry name" value="ATP-DEPENDENT DNA HELICASE SRS2"/>
    <property type="match status" value="1"/>
</dbReference>
<keyword evidence="3 11" id="KW-0378">Hydrolase</keyword>
<evidence type="ECO:0000256" key="4">
    <source>
        <dbReference type="ARBA" id="ARBA00022806"/>
    </source>
</evidence>
<proteinExistence type="inferred from homology"/>
<dbReference type="GO" id="GO:0005829">
    <property type="term" value="C:cytosol"/>
    <property type="evidence" value="ECO:0007669"/>
    <property type="project" value="TreeGrafter"/>
</dbReference>
<feature type="binding site" evidence="11">
    <location>
        <begin position="23"/>
        <end position="30"/>
    </location>
    <ligand>
        <name>ATP</name>
        <dbReference type="ChEBI" id="CHEBI:30616"/>
    </ligand>
</feature>
<sequence>MSNLDKYQNEAVRARSKSVLVIAPPGAGKTTVILNRIKYLLEERKVKGIHVIVITFTKAAAENMKSRFKEMHKEGVIPFFGTFHGLFYKILLRNKDEIRLIESKDSYNIIRKVLSSYIEEVSDEKIKEVLNNISRKKVSSKDLEISMTYDIFNKCYEAYETFKNERGLLDFDDLQIKAVTLLKENPHILGYYRNLIKYILVDEFQDCDEVQLEFLRLINNEVFCVGDEDQSIYSFRGATPKCMINFEENFEGSEKVYLKYNYRSLKNIVEVSKDVIKHNKERYQKEIIAFNENQGKIELKKPFNESEEANIIALKIEESKRLGNKYSDTAILYRTNMESRSFIDAFIRKKIPFKLLDKEYNFFNHFICRDLIAYLRLSIDPFNKEDFNKIINKPFRYVSKSAIYGVMNSKKKENVFDILMNVEGVHPFQMRKFEELKSDIAYLNKLSLNSAIDFILSDLEYSQYIREYSSKFKQNQEDLLDIVEEFKSSAMEFKSIITFLSHIESVEENLENLNSKGNIDSVILSTMHGVKGMQFNDVHIVNIVDETIPHKNSMENLEEERRLFYVGITRAINNLYLYAPKSVRGKFKEPSIFLNNTNLDSQCNITDYGLKEGDVIRHNYFGIGEILKIEKDTISIKFIQGENKKFSLRTLIENNLIEKIICEV</sequence>
<dbReference type="GO" id="GO:0033202">
    <property type="term" value="C:DNA helicase complex"/>
    <property type="evidence" value="ECO:0007669"/>
    <property type="project" value="TreeGrafter"/>
</dbReference>
<evidence type="ECO:0000256" key="5">
    <source>
        <dbReference type="ARBA" id="ARBA00022840"/>
    </source>
</evidence>
<dbReference type="Gene3D" id="1.10.486.10">
    <property type="entry name" value="PCRA, domain 4"/>
    <property type="match status" value="1"/>
</dbReference>
<dbReference type="KEGG" id="cpf:CPF_1416"/>
<dbReference type="InterPro" id="IPR027417">
    <property type="entry name" value="P-loop_NTPase"/>
</dbReference>
<keyword evidence="6" id="KW-0238">DNA-binding</keyword>
<dbReference type="PaxDb" id="195103-CPF_1416"/>
<evidence type="ECO:0000313" key="14">
    <source>
        <dbReference type="EMBL" id="ABG82797.1"/>
    </source>
</evidence>
<evidence type="ECO:0000256" key="8">
    <source>
        <dbReference type="ARBA" id="ARBA00034617"/>
    </source>
</evidence>
<evidence type="ECO:0000313" key="15">
    <source>
        <dbReference type="Proteomes" id="UP000001823"/>
    </source>
</evidence>
<dbReference type="SUPFAM" id="SSF52540">
    <property type="entry name" value="P-loop containing nucleoside triphosphate hydrolases"/>
    <property type="match status" value="1"/>
</dbReference>
<keyword evidence="2 11" id="KW-0547">Nucleotide-binding</keyword>
<dbReference type="Pfam" id="PF13361">
    <property type="entry name" value="UvrD_C"/>
    <property type="match status" value="1"/>
</dbReference>
<dbReference type="PANTHER" id="PTHR11070">
    <property type="entry name" value="UVRD / RECB / PCRA DNA HELICASE FAMILY MEMBER"/>
    <property type="match status" value="1"/>
</dbReference>
<dbReference type="EC" id="5.6.2.4" evidence="9"/>
<evidence type="ECO:0000256" key="2">
    <source>
        <dbReference type="ARBA" id="ARBA00022741"/>
    </source>
</evidence>
<comment type="catalytic activity">
    <reaction evidence="10">
        <text>ATP + H2O = ADP + phosphate + H(+)</text>
        <dbReference type="Rhea" id="RHEA:13065"/>
        <dbReference type="ChEBI" id="CHEBI:15377"/>
        <dbReference type="ChEBI" id="CHEBI:15378"/>
        <dbReference type="ChEBI" id="CHEBI:30616"/>
        <dbReference type="ChEBI" id="CHEBI:43474"/>
        <dbReference type="ChEBI" id="CHEBI:456216"/>
        <dbReference type="EC" id="5.6.2.4"/>
    </reaction>
</comment>
<evidence type="ECO:0000256" key="9">
    <source>
        <dbReference type="ARBA" id="ARBA00034808"/>
    </source>
</evidence>
<dbReference type="PROSITE" id="PS51217">
    <property type="entry name" value="UVRD_HELICASE_CTER"/>
    <property type="match status" value="1"/>
</dbReference>
<dbReference type="RefSeq" id="WP_011590703.1">
    <property type="nucleotide sequence ID" value="NC_008261.1"/>
</dbReference>
<evidence type="ECO:0000259" key="13">
    <source>
        <dbReference type="PROSITE" id="PS51217"/>
    </source>
</evidence>
<keyword evidence="15" id="KW-1185">Reference proteome</keyword>
<dbReference type="Gene3D" id="1.10.10.160">
    <property type="match status" value="1"/>
</dbReference>
<keyword evidence="7" id="KW-0413">Isomerase</keyword>
<dbReference type="Pfam" id="PF00580">
    <property type="entry name" value="UvrD-helicase"/>
    <property type="match status" value="1"/>
</dbReference>
<dbReference type="InterPro" id="IPR013986">
    <property type="entry name" value="DExx_box_DNA_helicase_dom_sf"/>
</dbReference>